<accession>A0A0J5P838</accession>
<protein>
    <submittedName>
        <fullName evidence="1">Uncharacterized protein</fullName>
    </submittedName>
</protein>
<dbReference type="Proteomes" id="UP000036270">
    <property type="component" value="Unassembled WGS sequence"/>
</dbReference>
<organism evidence="1 2">
    <name type="scientific">Muribacter muris</name>
    <dbReference type="NCBI Taxonomy" id="67855"/>
    <lineage>
        <taxon>Bacteria</taxon>
        <taxon>Pseudomonadati</taxon>
        <taxon>Pseudomonadota</taxon>
        <taxon>Gammaproteobacteria</taxon>
        <taxon>Pasteurellales</taxon>
        <taxon>Pasteurellaceae</taxon>
        <taxon>Muribacter</taxon>
    </lineage>
</organism>
<dbReference type="EMBL" id="JWIZ01000020">
    <property type="protein sequence ID" value="KMK51930.1"/>
    <property type="molecule type" value="Genomic_DNA"/>
</dbReference>
<dbReference type="PATRIC" id="fig|67855.3.peg.587"/>
<dbReference type="AlphaFoldDB" id="A0A0J5P838"/>
<name>A0A0J5P838_9PAST</name>
<evidence type="ECO:0000313" key="2">
    <source>
        <dbReference type="Proteomes" id="UP000036270"/>
    </source>
</evidence>
<proteinExistence type="predicted"/>
<evidence type="ECO:0000313" key="1">
    <source>
        <dbReference type="EMBL" id="KMK51930.1"/>
    </source>
</evidence>
<sequence>MQAQLDDSRHQRKKAEVGNLTDSNALFHLARNRVLEPTVEACTEELSLLKTDLQVKAQVLDHMAREQNTVYRRI</sequence>
<keyword evidence="2" id="KW-1185">Reference proteome</keyword>
<gene>
    <name evidence="1" type="ORF">RO21_03660</name>
</gene>
<dbReference type="STRING" id="67855.RO21_03660"/>
<dbReference type="RefSeq" id="WP_047976441.1">
    <property type="nucleotide sequence ID" value="NZ_JWIZ01000020.1"/>
</dbReference>
<reference evidence="1 2" key="1">
    <citation type="submission" date="2014-12" db="EMBL/GenBank/DDBJ databases">
        <title>Reclassification of Actinobacillus muris as Muribacter muris.</title>
        <authorList>
            <person name="Christensen H."/>
            <person name="Nicklas W."/>
            <person name="Bisgaard M."/>
        </authorList>
    </citation>
    <scope>NUCLEOTIDE SEQUENCE [LARGE SCALE GENOMIC DNA]</scope>
    <source>
        <strain evidence="1 2">Ackerman80-443D</strain>
    </source>
</reference>
<comment type="caution">
    <text evidence="1">The sequence shown here is derived from an EMBL/GenBank/DDBJ whole genome shotgun (WGS) entry which is preliminary data.</text>
</comment>